<protein>
    <submittedName>
        <fullName evidence="6">ABC transporter ATP-binding protein</fullName>
    </submittedName>
</protein>
<dbReference type="Pfam" id="PF00005">
    <property type="entry name" value="ABC_tran"/>
    <property type="match status" value="1"/>
</dbReference>
<dbReference type="InterPro" id="IPR015860">
    <property type="entry name" value="ABC_transpr_TagH-like"/>
</dbReference>
<dbReference type="SMART" id="SM00382">
    <property type="entry name" value="AAA"/>
    <property type="match status" value="1"/>
</dbReference>
<evidence type="ECO:0000313" key="7">
    <source>
        <dbReference type="Proteomes" id="UP000298358"/>
    </source>
</evidence>
<evidence type="ECO:0000256" key="1">
    <source>
        <dbReference type="ARBA" id="ARBA00005417"/>
    </source>
</evidence>
<name>A0A4Y9FS35_9MICO</name>
<evidence type="ECO:0000259" key="5">
    <source>
        <dbReference type="PROSITE" id="PS50893"/>
    </source>
</evidence>
<evidence type="ECO:0000256" key="3">
    <source>
        <dbReference type="ARBA" id="ARBA00022741"/>
    </source>
</evidence>
<keyword evidence="4 6" id="KW-0067">ATP-binding</keyword>
<dbReference type="PANTHER" id="PTHR46743:SF2">
    <property type="entry name" value="TEICHOIC ACIDS EXPORT ATP-BINDING PROTEIN TAGH"/>
    <property type="match status" value="1"/>
</dbReference>
<keyword evidence="2" id="KW-0813">Transport</keyword>
<comment type="similarity">
    <text evidence="1">Belongs to the ABC transporter superfamily.</text>
</comment>
<evidence type="ECO:0000256" key="4">
    <source>
        <dbReference type="ARBA" id="ARBA00022840"/>
    </source>
</evidence>
<gene>
    <name evidence="6" type="ORF">E4U02_12495</name>
</gene>
<evidence type="ECO:0000256" key="2">
    <source>
        <dbReference type="ARBA" id="ARBA00022448"/>
    </source>
</evidence>
<dbReference type="Gene3D" id="3.40.50.300">
    <property type="entry name" value="P-loop containing nucleotide triphosphate hydrolases"/>
    <property type="match status" value="1"/>
</dbReference>
<dbReference type="RefSeq" id="WP_135115167.1">
    <property type="nucleotide sequence ID" value="NZ_JADGLL010000037.1"/>
</dbReference>
<dbReference type="InterPro" id="IPR050683">
    <property type="entry name" value="Bact_Polysacc_Export_ATP-bd"/>
</dbReference>
<dbReference type="GO" id="GO:0140359">
    <property type="term" value="F:ABC-type transporter activity"/>
    <property type="evidence" value="ECO:0007669"/>
    <property type="project" value="InterPro"/>
</dbReference>
<keyword evidence="3" id="KW-0547">Nucleotide-binding</keyword>
<dbReference type="EMBL" id="SPQB01000037">
    <property type="protein sequence ID" value="TFU32035.1"/>
    <property type="molecule type" value="Genomic_DNA"/>
</dbReference>
<dbReference type="PANTHER" id="PTHR46743">
    <property type="entry name" value="TEICHOIC ACIDS EXPORT ATP-BINDING PROTEIN TAGH"/>
    <property type="match status" value="1"/>
</dbReference>
<organism evidence="6 7">
    <name type="scientific">Microbacterium paludicola</name>
    <dbReference type="NCBI Taxonomy" id="300019"/>
    <lineage>
        <taxon>Bacteria</taxon>
        <taxon>Bacillati</taxon>
        <taxon>Actinomycetota</taxon>
        <taxon>Actinomycetes</taxon>
        <taxon>Micrococcales</taxon>
        <taxon>Microbacteriaceae</taxon>
        <taxon>Microbacterium</taxon>
    </lineage>
</organism>
<dbReference type="CDD" id="cd03220">
    <property type="entry name" value="ABC_KpsT_Wzt"/>
    <property type="match status" value="1"/>
</dbReference>
<proteinExistence type="inferred from homology"/>
<dbReference type="GO" id="GO:0016887">
    <property type="term" value="F:ATP hydrolysis activity"/>
    <property type="evidence" value="ECO:0007669"/>
    <property type="project" value="InterPro"/>
</dbReference>
<comment type="caution">
    <text evidence="6">The sequence shown here is derived from an EMBL/GenBank/DDBJ whole genome shotgun (WGS) entry which is preliminary data.</text>
</comment>
<dbReference type="InterPro" id="IPR003439">
    <property type="entry name" value="ABC_transporter-like_ATP-bd"/>
</dbReference>
<accession>A0A4Y9FS35</accession>
<dbReference type="PROSITE" id="PS50893">
    <property type="entry name" value="ABC_TRANSPORTER_2"/>
    <property type="match status" value="1"/>
</dbReference>
<dbReference type="Proteomes" id="UP000298358">
    <property type="component" value="Unassembled WGS sequence"/>
</dbReference>
<dbReference type="InterPro" id="IPR027417">
    <property type="entry name" value="P-loop_NTPase"/>
</dbReference>
<reference evidence="6 7" key="1">
    <citation type="submission" date="2019-03" db="EMBL/GenBank/DDBJ databases">
        <title>Diversity of the mouse oral microbiome.</title>
        <authorList>
            <person name="Joseph S."/>
            <person name="Aduse-Opoku J."/>
            <person name="Curtis M."/>
            <person name="Wade W."/>
            <person name="Hashim A."/>
        </authorList>
    </citation>
    <scope>NUCLEOTIDE SEQUENCE [LARGE SCALE GENOMIC DNA]</scope>
    <source>
        <strain evidence="6 7">P1012</strain>
    </source>
</reference>
<evidence type="ECO:0000313" key="6">
    <source>
        <dbReference type="EMBL" id="TFU32035.1"/>
    </source>
</evidence>
<keyword evidence="7" id="KW-1185">Reference proteome</keyword>
<feature type="domain" description="ABC transporter" evidence="5">
    <location>
        <begin position="15"/>
        <end position="253"/>
    </location>
</feature>
<dbReference type="AlphaFoldDB" id="A0A4Y9FS35"/>
<dbReference type="SUPFAM" id="SSF52540">
    <property type="entry name" value="P-loop containing nucleoside triphosphate hydrolases"/>
    <property type="match status" value="1"/>
</dbReference>
<dbReference type="PROSITE" id="PS00211">
    <property type="entry name" value="ABC_TRANSPORTER_1"/>
    <property type="match status" value="1"/>
</dbReference>
<dbReference type="GO" id="GO:0016020">
    <property type="term" value="C:membrane"/>
    <property type="evidence" value="ECO:0007669"/>
    <property type="project" value="InterPro"/>
</dbReference>
<dbReference type="OrthoDB" id="9778870at2"/>
<dbReference type="GO" id="GO:0005524">
    <property type="term" value="F:ATP binding"/>
    <property type="evidence" value="ECO:0007669"/>
    <property type="project" value="UniProtKB-KW"/>
</dbReference>
<sequence>MSETFAAATATRPTIIVDHVTKEFLKRNTHSFKEAFVGWFKRQKVRSDIFLALDDVSFEVGEGEAVAVLGFNGSGKSTTLKLVSGVLEPDAGRVFTRGRVAGLIEVGAGFHPDLSGRENVYLNAAILGMQQKEIEERFDDIVAFSEIGDFIDQEVKHYSSGMFMRLAFSVAIHVDLDVLLVDEVLSVGDAPFREKCYQKIEDLTARGVTMLVVSHDMNTVRRLCDRGIVIHKGRKIYDGPIEEAVETIRSTPH</sequence>
<dbReference type="InterPro" id="IPR003593">
    <property type="entry name" value="AAA+_ATPase"/>
</dbReference>
<dbReference type="InterPro" id="IPR017871">
    <property type="entry name" value="ABC_transporter-like_CS"/>
</dbReference>